<dbReference type="Proteomes" id="UP001234880">
    <property type="component" value="Unassembled WGS sequence"/>
</dbReference>
<sequence>MDMIAVTGTSATADGTGSVADRVRVPLLTEVLFDGRFDELHRP</sequence>
<evidence type="ECO:0000313" key="2">
    <source>
        <dbReference type="Proteomes" id="UP001234880"/>
    </source>
</evidence>
<comment type="caution">
    <text evidence="1">The sequence shown here is derived from an EMBL/GenBank/DDBJ whole genome shotgun (WGS) entry which is preliminary data.</text>
</comment>
<accession>A0ABT9KTP1</accession>
<reference evidence="1 2" key="1">
    <citation type="submission" date="2023-07" db="EMBL/GenBank/DDBJ databases">
        <title>Sequencing the genomes of 1000 actinobacteria strains.</title>
        <authorList>
            <person name="Klenk H.-P."/>
        </authorList>
    </citation>
    <scope>NUCLEOTIDE SEQUENCE [LARGE SCALE GENOMIC DNA]</scope>
    <source>
        <strain evidence="1 2">DSM 41600</strain>
    </source>
</reference>
<dbReference type="RefSeq" id="WP_258408652.1">
    <property type="nucleotide sequence ID" value="NZ_JAURUE010000001.1"/>
</dbReference>
<keyword evidence="2" id="KW-1185">Reference proteome</keyword>
<organism evidence="1 2">
    <name type="scientific">Streptomyces demainii</name>
    <dbReference type="NCBI Taxonomy" id="588122"/>
    <lineage>
        <taxon>Bacteria</taxon>
        <taxon>Bacillati</taxon>
        <taxon>Actinomycetota</taxon>
        <taxon>Actinomycetes</taxon>
        <taxon>Kitasatosporales</taxon>
        <taxon>Streptomycetaceae</taxon>
        <taxon>Streptomyces</taxon>
    </lineage>
</organism>
<name>A0ABT9KTP1_9ACTN</name>
<evidence type="ECO:0000313" key="1">
    <source>
        <dbReference type="EMBL" id="MDP9611495.1"/>
    </source>
</evidence>
<proteinExistence type="predicted"/>
<dbReference type="EMBL" id="JAURUE010000001">
    <property type="protein sequence ID" value="MDP9611495.1"/>
    <property type="molecule type" value="Genomic_DNA"/>
</dbReference>
<protein>
    <submittedName>
        <fullName evidence="1">Uncharacterized protein</fullName>
    </submittedName>
</protein>
<gene>
    <name evidence="1" type="ORF">JOF35_003772</name>
</gene>